<comment type="caution">
    <text evidence="3">The sequence shown here is derived from an EMBL/GenBank/DDBJ whole genome shotgun (WGS) entry which is preliminary data.</text>
</comment>
<dbReference type="PROSITE" id="PS51257">
    <property type="entry name" value="PROKAR_LIPOPROTEIN"/>
    <property type="match status" value="1"/>
</dbReference>
<dbReference type="AlphaFoldDB" id="A0A9X1V456"/>
<feature type="domain" description="Phytase-like" evidence="2">
    <location>
        <begin position="48"/>
        <end position="346"/>
    </location>
</feature>
<evidence type="ECO:0000313" key="3">
    <source>
        <dbReference type="EMBL" id="MCH4823565.1"/>
    </source>
</evidence>
<gene>
    <name evidence="3" type="ORF">ML462_10325</name>
</gene>
<keyword evidence="1" id="KW-0732">Signal</keyword>
<protein>
    <submittedName>
        <fullName evidence="3">Esterase-like activity of phytase family protein</fullName>
    </submittedName>
</protein>
<organism evidence="3 4">
    <name type="scientific">Christiangramia lutea</name>
    <dbReference type="NCBI Taxonomy" id="1607951"/>
    <lineage>
        <taxon>Bacteria</taxon>
        <taxon>Pseudomonadati</taxon>
        <taxon>Bacteroidota</taxon>
        <taxon>Flavobacteriia</taxon>
        <taxon>Flavobacteriales</taxon>
        <taxon>Flavobacteriaceae</taxon>
        <taxon>Christiangramia</taxon>
    </lineage>
</organism>
<proteinExistence type="predicted"/>
<feature type="chain" id="PRO_5040767282" evidence="1">
    <location>
        <begin position="19"/>
        <end position="366"/>
    </location>
</feature>
<name>A0A9X1V456_9FLAO</name>
<sequence>MRNLFILCCLAFLFSSCAVTRKIENEDISLKFLDEYVLPPNTELDNTVVGGLSGIDYKNGKYFLICDDAANPRIYRASIEIKRDKIEKIQVKQLITVKKNKLHSDEFLDLEALSFDEDKEEFFVVSEGKIDDGKDPGIFKLSNLGHIEESYSIPVYFKAGNEQQPRNNGVFEGISESYDETGYWVATELPLEKDASKPKIFPSRSHIRITKFDKKSGEAVSQFSYQLDGIAKLPINYFAVNGVTEILEYAENKFLVLERSYSAGYGSRGNTVKIFQVDSNQASNTLGIDRLKGEEYEVAEKKLIYNFKSVRDQLSDRIIDNIEGMCLGPKLENGKNSLLLVSDNNFNSFAKQINQFILMEIDFKNL</sequence>
<dbReference type="InterPro" id="IPR027372">
    <property type="entry name" value="Phytase-like_dom"/>
</dbReference>
<dbReference type="Pfam" id="PF13449">
    <property type="entry name" value="Phytase-like"/>
    <property type="match status" value="1"/>
</dbReference>
<reference evidence="3" key="1">
    <citation type="submission" date="2022-03" db="EMBL/GenBank/DDBJ databases">
        <title>Gramella crocea sp. nov., isolated from activated sludge of a seafood processing plant.</title>
        <authorList>
            <person name="Zhang X."/>
        </authorList>
    </citation>
    <scope>NUCLEOTIDE SEQUENCE</scope>
    <source>
        <strain evidence="3">YJ019</strain>
    </source>
</reference>
<evidence type="ECO:0000259" key="2">
    <source>
        <dbReference type="Pfam" id="PF13449"/>
    </source>
</evidence>
<evidence type="ECO:0000313" key="4">
    <source>
        <dbReference type="Proteomes" id="UP001139226"/>
    </source>
</evidence>
<dbReference type="RefSeq" id="WP_240713737.1">
    <property type="nucleotide sequence ID" value="NZ_JAKVTV010000003.1"/>
</dbReference>
<evidence type="ECO:0000256" key="1">
    <source>
        <dbReference type="SAM" id="SignalP"/>
    </source>
</evidence>
<dbReference type="Proteomes" id="UP001139226">
    <property type="component" value="Unassembled WGS sequence"/>
</dbReference>
<feature type="signal peptide" evidence="1">
    <location>
        <begin position="1"/>
        <end position="18"/>
    </location>
</feature>
<dbReference type="EMBL" id="JAKVTV010000003">
    <property type="protein sequence ID" value="MCH4823565.1"/>
    <property type="molecule type" value="Genomic_DNA"/>
</dbReference>
<accession>A0A9X1V456</accession>
<keyword evidence="4" id="KW-1185">Reference proteome</keyword>